<feature type="compositionally biased region" description="Low complexity" evidence="1">
    <location>
        <begin position="103"/>
        <end position="114"/>
    </location>
</feature>
<dbReference type="Proteomes" id="UP000008022">
    <property type="component" value="Unassembled WGS sequence"/>
</dbReference>
<proteinExistence type="predicted"/>
<dbReference type="OMA" id="PMVKEWR"/>
<feature type="compositionally biased region" description="Gly residues" evidence="1">
    <location>
        <begin position="139"/>
        <end position="150"/>
    </location>
</feature>
<protein>
    <submittedName>
        <fullName evidence="2">Uncharacterized protein</fullName>
    </submittedName>
</protein>
<evidence type="ECO:0000256" key="1">
    <source>
        <dbReference type="SAM" id="MobiDB-lite"/>
    </source>
</evidence>
<evidence type="ECO:0000313" key="2">
    <source>
        <dbReference type="EnsemblPlants" id="ORUFI11G13180.1"/>
    </source>
</evidence>
<sequence length="241" mass="25643">MVAVDAAVQQRRRPYPMVKEWRRPGDGRRGGGGDDGIRRRVTATALGSGGRTTTACYGLVRPSPARIRRQHPSLAAASGDGNGLRQRWAAREQNPSSCRRRPPSLLSSTFPSSKRVSRRARRRVGMSVAGPSSLPSRAGGRGTGGDGAGTSSGSGAAVIRSLLPARCCCCCCFPVFLLWVKVGSSVEHADATDSTMDVAGSGILTSTVSLRHRRWYLASWDVLASSQYVATSSRFVVLVLV</sequence>
<dbReference type="Gramene" id="ORUFI11G13180.1">
    <property type="protein sequence ID" value="ORUFI11G13180.1"/>
    <property type="gene ID" value="ORUFI11G13180"/>
</dbReference>
<dbReference type="HOGENOM" id="CLU_100776_0_0_1"/>
<feature type="region of interest" description="Disordered" evidence="1">
    <location>
        <begin position="61"/>
        <end position="150"/>
    </location>
</feature>
<feature type="compositionally biased region" description="Basic residues" evidence="1">
    <location>
        <begin position="115"/>
        <end position="124"/>
    </location>
</feature>
<keyword evidence="3" id="KW-1185">Reference proteome</keyword>
<reference evidence="2" key="2">
    <citation type="submission" date="2015-06" db="UniProtKB">
        <authorList>
            <consortium name="EnsemblPlants"/>
        </authorList>
    </citation>
    <scope>IDENTIFICATION</scope>
</reference>
<accession>A0A0E0R806</accession>
<reference evidence="3" key="1">
    <citation type="submission" date="2013-06" db="EMBL/GenBank/DDBJ databases">
        <authorList>
            <person name="Zhao Q."/>
        </authorList>
    </citation>
    <scope>NUCLEOTIDE SEQUENCE</scope>
    <source>
        <strain evidence="3">cv. W1943</strain>
    </source>
</reference>
<dbReference type="AlphaFoldDB" id="A0A0E0R806"/>
<dbReference type="EnsemblPlants" id="ORUFI11G13180.1">
    <property type="protein sequence ID" value="ORUFI11G13180.1"/>
    <property type="gene ID" value="ORUFI11G13180"/>
</dbReference>
<name>A0A0E0R806_ORYRU</name>
<evidence type="ECO:0000313" key="3">
    <source>
        <dbReference type="Proteomes" id="UP000008022"/>
    </source>
</evidence>
<organism evidence="2 3">
    <name type="scientific">Oryza rufipogon</name>
    <name type="common">Brownbeard rice</name>
    <name type="synonym">Asian wild rice</name>
    <dbReference type="NCBI Taxonomy" id="4529"/>
    <lineage>
        <taxon>Eukaryota</taxon>
        <taxon>Viridiplantae</taxon>
        <taxon>Streptophyta</taxon>
        <taxon>Embryophyta</taxon>
        <taxon>Tracheophyta</taxon>
        <taxon>Spermatophyta</taxon>
        <taxon>Magnoliopsida</taxon>
        <taxon>Liliopsida</taxon>
        <taxon>Poales</taxon>
        <taxon>Poaceae</taxon>
        <taxon>BOP clade</taxon>
        <taxon>Oryzoideae</taxon>
        <taxon>Oryzeae</taxon>
        <taxon>Oryzinae</taxon>
        <taxon>Oryza</taxon>
    </lineage>
</organism>